<sequence>MDQLKAAYDEKGYVIGKNLIPDDLVDALRSTIDGIVRNGSGLTESDDVYEILEDIETRVPRIERIKSPHNVHTLFDEVIHRTEITDILKTLLGPNVRLQNSKLNLKSSDGSAPVEWHQDWAFYPHTNDDVLAVGVMIDDMTEDNGPVLFAPGTHRGPIFDHLSNGYFCGAVSADVAKSLTGKYDTLIGSAGTVTFHHARLLHASLANQSGLPRRFLLYEVMAADAWPLAGCSATFESWQSMNSRMIIGKQCTTPRLTAVPVRMPQPEPPKVSSIFQLQRDGDNNYMDGTNS</sequence>
<reference evidence="1" key="1">
    <citation type="submission" date="2018-05" db="EMBL/GenBank/DDBJ databases">
        <authorList>
            <person name="Lanie J.A."/>
            <person name="Ng W.-L."/>
            <person name="Kazmierczak K.M."/>
            <person name="Andrzejewski T.M."/>
            <person name="Davidsen T.M."/>
            <person name="Wayne K.J."/>
            <person name="Tettelin H."/>
            <person name="Glass J.I."/>
            <person name="Rusch D."/>
            <person name="Podicherti R."/>
            <person name="Tsui H.-C.T."/>
            <person name="Winkler M.E."/>
        </authorList>
    </citation>
    <scope>NUCLEOTIDE SEQUENCE</scope>
</reference>
<evidence type="ECO:0008006" key="2">
    <source>
        <dbReference type="Google" id="ProtNLM"/>
    </source>
</evidence>
<dbReference type="PANTHER" id="PTHR20883:SF46">
    <property type="entry name" value="PHYTANOYL-COA HYDROXYLASE"/>
    <property type="match status" value="1"/>
</dbReference>
<dbReference type="Gene3D" id="2.60.120.620">
    <property type="entry name" value="q2cbj1_9rhob like domain"/>
    <property type="match status" value="1"/>
</dbReference>
<dbReference type="Pfam" id="PF05721">
    <property type="entry name" value="PhyH"/>
    <property type="match status" value="1"/>
</dbReference>
<dbReference type="EMBL" id="UINC01003962">
    <property type="protein sequence ID" value="SVA10683.1"/>
    <property type="molecule type" value="Genomic_DNA"/>
</dbReference>
<dbReference type="PANTHER" id="PTHR20883">
    <property type="entry name" value="PHYTANOYL-COA DIOXYGENASE DOMAIN CONTAINING 1"/>
    <property type="match status" value="1"/>
</dbReference>
<dbReference type="SUPFAM" id="SSF51197">
    <property type="entry name" value="Clavaminate synthase-like"/>
    <property type="match status" value="1"/>
</dbReference>
<dbReference type="AlphaFoldDB" id="A0A381TA22"/>
<accession>A0A381TA22</accession>
<dbReference type="InterPro" id="IPR008775">
    <property type="entry name" value="Phytyl_CoA_dOase-like"/>
</dbReference>
<proteinExistence type="predicted"/>
<gene>
    <name evidence="1" type="ORF">METZ01_LOCUS63537</name>
</gene>
<name>A0A381TA22_9ZZZZ</name>
<organism evidence="1">
    <name type="scientific">marine metagenome</name>
    <dbReference type="NCBI Taxonomy" id="408172"/>
    <lineage>
        <taxon>unclassified sequences</taxon>
        <taxon>metagenomes</taxon>
        <taxon>ecological metagenomes</taxon>
    </lineage>
</organism>
<evidence type="ECO:0000313" key="1">
    <source>
        <dbReference type="EMBL" id="SVA10683.1"/>
    </source>
</evidence>
<protein>
    <recommendedName>
        <fullName evidence="2">Phytanoyl-CoA dioxygenase</fullName>
    </recommendedName>
</protein>